<sequence>MQITEHNAMGTTGFSIIQQVKGKQYKFHAHKHGLCWDKEYDYQVITKCQAGFFTVSTGKSKLCNIVTGYKTNKLHTVQLKSESGFYLTALAMKGGKFYLIDKEILECLTVGDIHSNFPAMADHNHWKNIGSKTWADPAYGMLVNSTVQFQNC</sequence>
<gene>
    <name evidence="1" type="ORF">NIOZUU157_00087</name>
</gene>
<proteinExistence type="predicted"/>
<organism evidence="1">
    <name type="scientific">Virus NIOZ-UU157</name>
    <dbReference type="NCBI Taxonomy" id="2763269"/>
    <lineage>
        <taxon>Viruses</taxon>
    </lineage>
</organism>
<accession>A0A7S9STG9</accession>
<name>A0A7S9STG9_9VIRU</name>
<protein>
    <submittedName>
        <fullName evidence="1">Uncharacterized protein</fullName>
    </submittedName>
</protein>
<evidence type="ECO:0000313" key="1">
    <source>
        <dbReference type="EMBL" id="QPI16204.1"/>
    </source>
</evidence>
<dbReference type="EMBL" id="MW030544">
    <property type="protein sequence ID" value="QPI16204.1"/>
    <property type="molecule type" value="Genomic_DNA"/>
</dbReference>
<reference evidence="1" key="1">
    <citation type="submission" date="2020-08" db="EMBL/GenBank/DDBJ databases">
        <title>Bridging the membrane lipid divide: bacteria of the FCB group superphylum have the potential to synthesize archaeal ether lipids.</title>
        <authorList>
            <person name="Villanueva L."/>
            <person name="von Meijenfeldt F.A.B."/>
            <person name="Westbye A.B."/>
            <person name="Yadav S."/>
            <person name="Hopmans E.C."/>
            <person name="Dutilh B.E."/>
            <person name="Sinninghe Damste J.S."/>
        </authorList>
    </citation>
    <scope>NUCLEOTIDE SEQUENCE</scope>
    <source>
        <strain evidence="1">NIOZ-UU157</strain>
    </source>
</reference>